<dbReference type="Proteomes" id="UP000094801">
    <property type="component" value="Unassembled WGS sequence"/>
</dbReference>
<dbReference type="PANTHER" id="PTHR28037:SF1">
    <property type="entry name" value="ALCOHOL O-ACETYLTRANSFERASE 1-RELATED"/>
    <property type="match status" value="1"/>
</dbReference>
<name>A0A1E4T1V9_9ASCO</name>
<dbReference type="InterPro" id="IPR052058">
    <property type="entry name" value="Alcohol_O-acetyltransferase"/>
</dbReference>
<evidence type="ECO:0008006" key="3">
    <source>
        <dbReference type="Google" id="ProtNLM"/>
    </source>
</evidence>
<evidence type="ECO:0000313" key="2">
    <source>
        <dbReference type="Proteomes" id="UP000094801"/>
    </source>
</evidence>
<sequence length="464" mass="52839">MISRELTFVENFYRIRNEVKCYSNFQVCAEYSSTLSLELVCETLRQLVNKYSQFSQQVVLDEGEYRMKLIDGYTLGDVLEIVEDPTLNMASYLMELNTRMFELGNNKPLWRVILLNKNKLIFYCEHILFDGTSGLNFHTKFKEIANSILTSQPTTLFRGMETVLLETPYSLSLSLKATDIIDYRPSWTVLLKTVIELKLPKKWSKFILSYINGQFAGQLTEGSTYQRPDLNKKEIKFDHLVRILNIPQEKVSQLLAIARSHSVKFTALLYIILHLSLVDILEVSDTKTSIPVNIRSQIDMQKATKLSPAYDPTFGLYMSGITIHAPSLKLLRDSLGKSKKINWEFARQIQSEIESLVPDSRMLIGLISYVDAEQFVKSSVVEPRSQTLEISNLGSIKNPNNEDQIKIVDLLFNQPIGVSGYFECNVAGTDIGGVNLVLSGLAQLSDEFELFCRNAEKWIGFIVD</sequence>
<dbReference type="InterPro" id="IPR010828">
    <property type="entry name" value="Atf2/Sli1-like"/>
</dbReference>
<dbReference type="GO" id="GO:0008080">
    <property type="term" value="F:N-acetyltransferase activity"/>
    <property type="evidence" value="ECO:0007669"/>
    <property type="project" value="TreeGrafter"/>
</dbReference>
<reference evidence="2" key="1">
    <citation type="submission" date="2016-04" db="EMBL/GenBank/DDBJ databases">
        <title>Comparative genomics of biotechnologically important yeasts.</title>
        <authorList>
            <consortium name="DOE Joint Genome Institute"/>
            <person name="Riley R."/>
            <person name="Haridas S."/>
            <person name="Wolfe K.H."/>
            <person name="Lopes M.R."/>
            <person name="Hittinger C.T."/>
            <person name="Goker M."/>
            <person name="Salamov A."/>
            <person name="Wisecaver J."/>
            <person name="Long T.M."/>
            <person name="Aerts A.L."/>
            <person name="Barry K."/>
            <person name="Choi C."/>
            <person name="Clum A."/>
            <person name="Coughlan A.Y."/>
            <person name="Deshpande S."/>
            <person name="Douglass A.P."/>
            <person name="Hanson S.J."/>
            <person name="Klenk H.-P."/>
            <person name="Labutti K."/>
            <person name="Lapidus A."/>
            <person name="Lindquist E."/>
            <person name="Lipzen A."/>
            <person name="Meier-Kolthoff J.P."/>
            <person name="Ohm R.A."/>
            <person name="Otillar R.P."/>
            <person name="Pangilinan J."/>
            <person name="Peng Y."/>
            <person name="Rokas A."/>
            <person name="Rosa C.A."/>
            <person name="Scheuner C."/>
            <person name="Sibirny A.A."/>
            <person name="Slot J.C."/>
            <person name="Stielow J.B."/>
            <person name="Sun H."/>
            <person name="Kurtzman C.P."/>
            <person name="Blackwell M."/>
            <person name="Grigoriev I.V."/>
            <person name="Jeffries T.W."/>
        </authorList>
    </citation>
    <scope>NUCLEOTIDE SEQUENCE [LARGE SCALE GENOMIC DNA]</scope>
    <source>
        <strain evidence="2">NRRL YB-2248</strain>
    </source>
</reference>
<dbReference type="Pfam" id="PF07247">
    <property type="entry name" value="AATase"/>
    <property type="match status" value="2"/>
</dbReference>
<dbReference type="PANTHER" id="PTHR28037">
    <property type="entry name" value="ALCOHOL O-ACETYLTRANSFERASE 1-RELATED"/>
    <property type="match status" value="1"/>
</dbReference>
<gene>
    <name evidence="1" type="ORF">CANARDRAFT_140520</name>
</gene>
<accession>A0A1E4T1V9</accession>
<proteinExistence type="predicted"/>
<organism evidence="1 2">
    <name type="scientific">[Candida] arabinofermentans NRRL YB-2248</name>
    <dbReference type="NCBI Taxonomy" id="983967"/>
    <lineage>
        <taxon>Eukaryota</taxon>
        <taxon>Fungi</taxon>
        <taxon>Dikarya</taxon>
        <taxon>Ascomycota</taxon>
        <taxon>Saccharomycotina</taxon>
        <taxon>Pichiomycetes</taxon>
        <taxon>Pichiales</taxon>
        <taxon>Pichiaceae</taxon>
        <taxon>Ogataea</taxon>
        <taxon>Ogataea/Candida clade</taxon>
    </lineage>
</organism>
<evidence type="ECO:0000313" key="1">
    <source>
        <dbReference type="EMBL" id="ODV85750.1"/>
    </source>
</evidence>
<dbReference type="AlphaFoldDB" id="A0A1E4T1V9"/>
<dbReference type="OrthoDB" id="2150604at2759"/>
<dbReference type="EMBL" id="KV453851">
    <property type="protein sequence ID" value="ODV85750.1"/>
    <property type="molecule type" value="Genomic_DNA"/>
</dbReference>
<dbReference type="STRING" id="983967.A0A1E4T1V9"/>
<keyword evidence="2" id="KW-1185">Reference proteome</keyword>
<protein>
    <recommendedName>
        <fullName evidence="3">Alcohol acetyltransferase</fullName>
    </recommendedName>
</protein>
<dbReference type="SUPFAM" id="SSF52777">
    <property type="entry name" value="CoA-dependent acyltransferases"/>
    <property type="match status" value="1"/>
</dbReference>